<keyword evidence="10" id="KW-1185">Reference proteome</keyword>
<dbReference type="eggNOG" id="KOG1807">
    <property type="taxonomic scope" value="Eukaryota"/>
</dbReference>
<evidence type="ECO:0000256" key="3">
    <source>
        <dbReference type="ARBA" id="ARBA00022723"/>
    </source>
</evidence>
<dbReference type="PROSITE" id="PS51981">
    <property type="entry name" value="ZF_RZ"/>
    <property type="match status" value="1"/>
</dbReference>
<dbReference type="InterPro" id="IPR041677">
    <property type="entry name" value="DNA2/NAM7_AAA_11"/>
</dbReference>
<evidence type="ECO:0000256" key="1">
    <source>
        <dbReference type="ARBA" id="ARBA00004496"/>
    </source>
</evidence>
<evidence type="ECO:0000313" key="10">
    <source>
        <dbReference type="Proteomes" id="UP000007431"/>
    </source>
</evidence>
<dbReference type="GO" id="GO:0008270">
    <property type="term" value="F:zinc ion binding"/>
    <property type="evidence" value="ECO:0007669"/>
    <property type="project" value="UniProtKB-KW"/>
</dbReference>
<reference evidence="9 10" key="1">
    <citation type="journal article" date="2010" name="Nat. Biotechnol.">
        <title>Genome sequence of the model mushroom Schizophyllum commune.</title>
        <authorList>
            <person name="Ohm R.A."/>
            <person name="de Jong J.F."/>
            <person name="Lugones L.G."/>
            <person name="Aerts A."/>
            <person name="Kothe E."/>
            <person name="Stajich J.E."/>
            <person name="de Vries R.P."/>
            <person name="Record E."/>
            <person name="Levasseur A."/>
            <person name="Baker S.E."/>
            <person name="Bartholomew K.A."/>
            <person name="Coutinho P.M."/>
            <person name="Erdmann S."/>
            <person name="Fowler T.J."/>
            <person name="Gathman A.C."/>
            <person name="Lombard V."/>
            <person name="Henrissat B."/>
            <person name="Knabe N."/>
            <person name="Kuees U."/>
            <person name="Lilly W.W."/>
            <person name="Lindquist E."/>
            <person name="Lucas S."/>
            <person name="Magnuson J.K."/>
            <person name="Piumi F."/>
            <person name="Raudaskoski M."/>
            <person name="Salamov A."/>
            <person name="Schmutz J."/>
            <person name="Schwarze F.W.M.R."/>
            <person name="vanKuyk P.A."/>
            <person name="Horton J.S."/>
            <person name="Grigoriev I.V."/>
            <person name="Woesten H.A.B."/>
        </authorList>
    </citation>
    <scope>NUCLEOTIDE SEQUENCE [LARGE SCALE GENOMIC DNA]</scope>
    <source>
        <strain evidence="10">H4-8 / FGSC 9210</strain>
    </source>
</reference>
<dbReference type="Pfam" id="PF20173">
    <property type="entry name" value="ZnF_RZ-type"/>
    <property type="match status" value="1"/>
</dbReference>
<keyword evidence="6" id="KW-0391">Immunity</keyword>
<dbReference type="InterPro" id="IPR041679">
    <property type="entry name" value="DNA2/NAM7-like_C"/>
</dbReference>
<dbReference type="PANTHER" id="PTHR10887:SF341">
    <property type="entry name" value="NFX1-TYPE ZINC FINGER-CONTAINING PROTEIN 1"/>
    <property type="match status" value="1"/>
</dbReference>
<evidence type="ECO:0000256" key="5">
    <source>
        <dbReference type="ARBA" id="ARBA00022833"/>
    </source>
</evidence>
<feature type="region of interest" description="Disordered" evidence="7">
    <location>
        <begin position="110"/>
        <end position="140"/>
    </location>
</feature>
<evidence type="ECO:0000256" key="7">
    <source>
        <dbReference type="SAM" id="MobiDB-lite"/>
    </source>
</evidence>
<evidence type="ECO:0000313" key="9">
    <source>
        <dbReference type="EMBL" id="EFI97871.1"/>
    </source>
</evidence>
<dbReference type="Proteomes" id="UP000007431">
    <property type="component" value="Unassembled WGS sequence"/>
</dbReference>
<evidence type="ECO:0000259" key="8">
    <source>
        <dbReference type="PROSITE" id="PS51981"/>
    </source>
</evidence>
<dbReference type="HOGENOM" id="CLU_001490_4_0_1"/>
<dbReference type="GO" id="GO:0002376">
    <property type="term" value="P:immune system process"/>
    <property type="evidence" value="ECO:0007669"/>
    <property type="project" value="UniProtKB-KW"/>
</dbReference>
<dbReference type="PANTHER" id="PTHR10887">
    <property type="entry name" value="DNA2/NAM7 HELICASE FAMILY"/>
    <property type="match status" value="1"/>
</dbReference>
<dbReference type="InterPro" id="IPR047187">
    <property type="entry name" value="SF1_C_Upf1"/>
</dbReference>
<dbReference type="InterPro" id="IPR046439">
    <property type="entry name" value="ZF_RZ_dom"/>
</dbReference>
<dbReference type="CDD" id="cd06008">
    <property type="entry name" value="NF-X1-zinc-finger"/>
    <property type="match status" value="1"/>
</dbReference>
<evidence type="ECO:0000256" key="6">
    <source>
        <dbReference type="ARBA" id="ARBA00022859"/>
    </source>
</evidence>
<dbReference type="InParanoid" id="D8Q139"/>
<dbReference type="GO" id="GO:0004386">
    <property type="term" value="F:helicase activity"/>
    <property type="evidence" value="ECO:0007669"/>
    <property type="project" value="InterPro"/>
</dbReference>
<evidence type="ECO:0000256" key="2">
    <source>
        <dbReference type="ARBA" id="ARBA00022490"/>
    </source>
</evidence>
<feature type="domain" description="RZ-type" evidence="8">
    <location>
        <begin position="2098"/>
        <end position="2171"/>
    </location>
</feature>
<dbReference type="SUPFAM" id="SSF52540">
    <property type="entry name" value="P-loop containing nucleoside triphosphate hydrolases"/>
    <property type="match status" value="1"/>
</dbReference>
<evidence type="ECO:0000256" key="4">
    <source>
        <dbReference type="ARBA" id="ARBA00022771"/>
    </source>
</evidence>
<feature type="region of interest" description="Disordered" evidence="7">
    <location>
        <begin position="943"/>
        <end position="978"/>
    </location>
</feature>
<keyword evidence="3" id="KW-0479">Metal-binding</keyword>
<gene>
    <name evidence="9" type="ORF">SCHCODRAFT_108124</name>
</gene>
<dbReference type="Pfam" id="PF13086">
    <property type="entry name" value="AAA_11"/>
    <property type="match status" value="1"/>
</dbReference>
<organism evidence="10">
    <name type="scientific">Schizophyllum commune (strain H4-8 / FGSC 9210)</name>
    <name type="common">Split gill fungus</name>
    <dbReference type="NCBI Taxonomy" id="578458"/>
    <lineage>
        <taxon>Eukaryota</taxon>
        <taxon>Fungi</taxon>
        <taxon>Dikarya</taxon>
        <taxon>Basidiomycota</taxon>
        <taxon>Agaricomycotina</taxon>
        <taxon>Agaricomycetes</taxon>
        <taxon>Agaricomycetidae</taxon>
        <taxon>Agaricales</taxon>
        <taxon>Schizophyllaceae</taxon>
        <taxon>Schizophyllum</taxon>
    </lineage>
</organism>
<sequence>MVADRRNEDPLRCTSAGIRIDAPRMPPPHAAPCFLRNLWGIEFSWGNQKKKTCLRLAAGEEQTRTRAGTVATIAETIEELEEEEATMGTSVDEVEVVEVAAEISPFEDRAVGGGAPARHRRPVLTGHPAKRPGVAESDVPQGEVEEVEFFTMEGLSIGNGMQRSADLNMKPSEVHNHLKVFLQRQQSLALDSAYRVESFVKIFGSVNKRNPHWNTDYAQRFLDTVVNGDALLLVAQVLQWDSVSCAATTSGRNLSFQKGYFPLIEFFACDMVYKTTMSQNVNKLFTVVKNGYEKIHDTLSTNVEAMITARSWAGVAGSQQSPLDGILVFEVLTTFYTEFFARFKSAVRDYPQILTFVENLASWFIVWRDGVNTRTFADPIASSPQDIRGPTLAHIGKDVERLLSVVQREFGVAEKQRRSGRTGGISHVQRQDALVAQLTQSYDAPGALREEGIRHDNDSAVIQEIRIAPTHQELMCPVDPYLPYFVANAPHHLPANSMQKHLDIQFRLLREEMISTVRRSVNVVMDDLHEMRTSALRRGQQQRTTQLANLLRTGGGSYRSSGHDSVFFHLYSGAEFSPAKAERQKLTVGLRVDAPPGAARDEHPQKRFEYWEHSRRLSSGNLIALVLSSNDENRIFLGTLQSNGEEIGESARANAGRIEVRVSFFDAEIELYALRNEAISNVQQGKYAFLVDNSVLFESARPFLETLQAAEPTAIPFADYIAREGSLQGVPMPPPRYTRAPGFRFDLSCLMNPGANIDRLDTQNAASIARVRQQLIDGSYLDHSQAQSVVDTLTREISLIQGPPGKELLRVLFKNKIKPIVLIAYTNHALDHMLRSVLDAGITTNIVRLGSRSTDELVSQYNLNELERVAGRTSLHRTLQREYAIMKEAQEKMDNVMDTIQVPFVHWSKVKEYLDLHEPELARKFDDDTPFWIQQLHRYQLQEEEENGEWTEGVADSEADVEDVDESSFPDAAQPPPGAVPDPRLSFFLSLGFSSVPPMPANNPRARSIEQLQATENPWNLNLRDRTRLAKHWEEEVRQMAYAANLDEFEQRRIQYLEACQNYDNVKNEVELTIRPYTLHSLTHMQSRRELLRRTELIGCTTTGAAKLVSLLNAISPKVLMVEEAGQVLEAHILASLVPSVQHLIEIGDPQQLRPTLATYGLSMDHSVGGRIYKFDRSLMERLADNGAPMSLINVQRRMRTNIADYPRLILYPTLSDHPLVEQYPDVQGMRQNVFFFTHTHQENGEKDSVSKFNMFEVEIIRDLVIYFLKQGPYTGKGDIAVLCAYLGQLQKVRAALKDAKLAVSLDERDQEQLERQGGEELEPGESFENVQVAKHIRLGTVDTFQGEEAKIVIVSLVRNSGDFAGDSPIGFLKVVNRINVALSRAKHGQYILGNAANLRHNATWSKILDEMEAKGQVGTALPIVCPRHPDTTREIDGPNQLPLEAPEGGCLARCDYQLKCGHTCQSVCHPDLEMHGRMKCTMPCPRIKCPRQHPCPRECGQPCGDCEFPMYNVQLPCGHVAARVKCHDMENLASVKCRVKVTKQLPLCEHSTMVECYRDPAKVNCKACRQLTAPRASTRVERTNHQSHPCERKLYCQHLYMLAPALRRTVHDAVVHHANALGKVCGEACDEQACIECFTEDQRAQIVVDLIMGETAADLDLDASGMNSRIITLACGHIFTVETLDGHCGMSSFYEVEYASDGTISRYADVKAPPVDYQNPPSCPTCRGPITARRYGRVVKRAHLDILERNVASSMSKALGAATHDIGSLDTRMSDLEGAAKTLKSAPASKAGEELDTALTTWRAAQDNTKEDEPMPANLFDVMVARGFGSEEAKAWRKVVKPLFDAYKKIAKVAGTKGPHVRTYQAALATLYRLEHDAIIRAGVSSTPEPDAMRIVDKKIGQPPHKADTRFQVDAFMYSVEIRLRVAQVGRARYDALGNASGSDEQKAVHRQLWFTFLEVVYASCSADTAKALEMANRSCASRQAARCALLGIRVDMEKYRFCVFVRRETLLRSDRYHGEQRSKFVQDIRDQEAKARRQLSVEESKYVAARPCRTASERQAERKWYQDNCTAKANKYIEEYEKLAEHIQSDTAYTPLSTSEMQDIVRSMGFGYRGHFYNCQNGHTFVIGECGGAMETARCPECDCPIGGSNHQLHSSNTRAMEYENLAREQGGLDPHWDWGRGA</sequence>
<name>D8Q139_SCHCM</name>
<keyword evidence="4" id="KW-0863">Zinc-finger</keyword>
<dbReference type="GO" id="GO:0031048">
    <property type="term" value="P:regulatory ncRNA-mediated heterochromatin formation"/>
    <property type="evidence" value="ECO:0007669"/>
    <property type="project" value="TreeGrafter"/>
</dbReference>
<keyword evidence="5" id="KW-0862">Zinc</keyword>
<dbReference type="InterPro" id="IPR027417">
    <property type="entry name" value="P-loop_NTPase"/>
</dbReference>
<proteinExistence type="predicted"/>
<comment type="subcellular location">
    <subcellularLocation>
        <location evidence="1">Cytoplasm</location>
    </subcellularLocation>
</comment>
<accession>D8Q139</accession>
<dbReference type="OMA" id="APCQEPC"/>
<protein>
    <recommendedName>
        <fullName evidence="8">RZ-type domain-containing protein</fullName>
    </recommendedName>
</protein>
<dbReference type="EMBL" id="GL377305">
    <property type="protein sequence ID" value="EFI97871.1"/>
    <property type="molecule type" value="Genomic_DNA"/>
</dbReference>
<feature type="non-terminal residue" evidence="9">
    <location>
        <position position="2185"/>
    </location>
</feature>
<feature type="compositionally biased region" description="Acidic residues" evidence="7">
    <location>
        <begin position="943"/>
        <end position="968"/>
    </location>
</feature>
<dbReference type="GO" id="GO:0031380">
    <property type="term" value="C:nuclear RNA-directed RNA polymerase complex"/>
    <property type="evidence" value="ECO:0007669"/>
    <property type="project" value="TreeGrafter"/>
</dbReference>
<dbReference type="VEuPathDB" id="FungiDB:SCHCODRAFT_01088480"/>
<dbReference type="Pfam" id="PF13087">
    <property type="entry name" value="AAA_12"/>
    <property type="match status" value="1"/>
</dbReference>
<dbReference type="InterPro" id="IPR045055">
    <property type="entry name" value="DNA2/NAM7-like"/>
</dbReference>
<keyword evidence="2" id="KW-0963">Cytoplasm</keyword>
<dbReference type="CDD" id="cd18808">
    <property type="entry name" value="SF1_C_Upf1"/>
    <property type="match status" value="1"/>
</dbReference>
<dbReference type="GO" id="GO:0005737">
    <property type="term" value="C:cytoplasm"/>
    <property type="evidence" value="ECO:0007669"/>
    <property type="project" value="UniProtKB-SubCell"/>
</dbReference>
<dbReference type="Gene3D" id="3.40.50.300">
    <property type="entry name" value="P-loop containing nucleotide triphosphate hydrolases"/>
    <property type="match status" value="3"/>
</dbReference>